<evidence type="ECO:0000256" key="3">
    <source>
        <dbReference type="ARBA" id="ARBA00022679"/>
    </source>
</evidence>
<dbReference type="GO" id="GO:0016780">
    <property type="term" value="F:phosphotransferase activity, for other substituted phosphate groups"/>
    <property type="evidence" value="ECO:0007669"/>
    <property type="project" value="TreeGrafter"/>
</dbReference>
<evidence type="ECO:0000259" key="8">
    <source>
        <dbReference type="Pfam" id="PF02397"/>
    </source>
</evidence>
<proteinExistence type="inferred from homology"/>
<dbReference type="GO" id="GO:0016020">
    <property type="term" value="C:membrane"/>
    <property type="evidence" value="ECO:0007669"/>
    <property type="project" value="UniProtKB-SubCell"/>
</dbReference>
<name>A0A1B2FB29_PSEPU</name>
<sequence>MVFEPRSNRSLLQRRRSISNAIQAGLDGIAVTGVAWYLIYLHVGYITPDYVIMLLLLIGALAVVYDHYAIYRSNVGLSIKAFKLFKAWTVTFCFLVAMAFLTKQSEQYSRLLVGELFVIGYFIQLLLHFLVREIQVKFLTLPYSQENALIIGSGELATFLHKKISNNPWLGEKIVGCVHIGETDVKVGEQEGEGGPVILGDISHLDDIVVRHGIKTVYLVTPLEGSQLIRDVYLRLLDKCVSVNWIPDIFSLRLINHSVREIAGIPVLTLSETPLTGTSLFLKNLEDKLLAALILLCAAPVLLIVALAIKLDSPGPVFFRQERMGWSGETFRIWKFRSMFVHQPEAGVLQQAQKNDPRMTRVGAFIRRTSLDELPQLFNVLMGEMSLVGPRPHAIQHDTQYSRDIADYFARNNIKPGMTGLAQVRGYRGETKDLGQMIQRVDSDIEYINNWSVWLDFIILVRTLSAFTGKQAY</sequence>
<keyword evidence="4 7" id="KW-0812">Transmembrane</keyword>
<dbReference type="EMBL" id="CP016634">
    <property type="protein sequence ID" value="ANY89391.1"/>
    <property type="molecule type" value="Genomic_DNA"/>
</dbReference>
<dbReference type="Pfam" id="PF02397">
    <property type="entry name" value="Bac_transf"/>
    <property type="match status" value="1"/>
</dbReference>
<keyword evidence="3 9" id="KW-0808">Transferase</keyword>
<dbReference type="InterPro" id="IPR017473">
    <property type="entry name" value="Undecaprenyl-P_gluc_Ptfrase"/>
</dbReference>
<keyword evidence="6 7" id="KW-0472">Membrane</keyword>
<dbReference type="AlphaFoldDB" id="A0A1B2FB29"/>
<feature type="transmembrane region" description="Helical" evidence="7">
    <location>
        <begin position="289"/>
        <end position="309"/>
    </location>
</feature>
<feature type="transmembrane region" description="Helical" evidence="7">
    <location>
        <begin position="51"/>
        <end position="71"/>
    </location>
</feature>
<dbReference type="NCBIfam" id="TIGR03025">
    <property type="entry name" value="EPS_sugtrans"/>
    <property type="match status" value="1"/>
</dbReference>
<accession>A0A1B2FB29</accession>
<feature type="transmembrane region" description="Helical" evidence="7">
    <location>
        <begin position="83"/>
        <end position="102"/>
    </location>
</feature>
<dbReference type="PANTHER" id="PTHR30576">
    <property type="entry name" value="COLANIC BIOSYNTHESIS UDP-GLUCOSE LIPID CARRIER TRANSFERASE"/>
    <property type="match status" value="1"/>
</dbReference>
<evidence type="ECO:0000256" key="6">
    <source>
        <dbReference type="ARBA" id="ARBA00023136"/>
    </source>
</evidence>
<reference evidence="9" key="1">
    <citation type="submission" date="2016-07" db="EMBL/GenBank/DDBJ databases">
        <title>New class B carbapenemase carried by novel plasmid in Pseudomonas putida enviromental strain in eastern Amazonia.</title>
        <authorList>
            <person name="Souza C.O."/>
            <person name="Lima K.V."/>
            <person name="Brasiliense D.M."/>
            <person name="Perez-Chaparro P.J."/>
            <person name="Mamizuka E.M."/>
            <person name="Lima M.O."/>
            <person name="Lima L.N."/>
            <person name="McCulloch J.A."/>
        </authorList>
    </citation>
    <scope>NUCLEOTIDE SEQUENCE [LARGE SCALE GENOMIC DNA]</scope>
    <source>
        <strain evidence="9">IEC33019</strain>
    </source>
</reference>
<comment type="similarity">
    <text evidence="2">Belongs to the bacterial sugar transferase family.</text>
</comment>
<dbReference type="InterPro" id="IPR017475">
    <property type="entry name" value="EPS_sugar_tfrase"/>
</dbReference>
<protein>
    <submittedName>
        <fullName evidence="9">UDP-glucose:undecaprenyl-phosphate glucose-1-phosphate transferase</fullName>
    </submittedName>
</protein>
<organism evidence="9">
    <name type="scientific">Pseudomonas putida</name>
    <name type="common">Arthrobacter siderocapsulatus</name>
    <dbReference type="NCBI Taxonomy" id="303"/>
    <lineage>
        <taxon>Bacteria</taxon>
        <taxon>Pseudomonadati</taxon>
        <taxon>Pseudomonadota</taxon>
        <taxon>Gammaproteobacteria</taxon>
        <taxon>Pseudomonadales</taxon>
        <taxon>Pseudomonadaceae</taxon>
        <taxon>Pseudomonas</taxon>
    </lineage>
</organism>
<gene>
    <name evidence="9" type="primary">wcaJ</name>
    <name evidence="9" type="ORF">IEC33019_3875</name>
</gene>
<keyword evidence="5 7" id="KW-1133">Transmembrane helix</keyword>
<dbReference type="Pfam" id="PF13727">
    <property type="entry name" value="CoA_binding_3"/>
    <property type="match status" value="1"/>
</dbReference>
<dbReference type="Gene3D" id="3.40.50.720">
    <property type="entry name" value="NAD(P)-binding Rossmann-like Domain"/>
    <property type="match status" value="1"/>
</dbReference>
<evidence type="ECO:0000256" key="4">
    <source>
        <dbReference type="ARBA" id="ARBA00022692"/>
    </source>
</evidence>
<feature type="transmembrane region" description="Helical" evidence="7">
    <location>
        <begin position="108"/>
        <end position="131"/>
    </location>
</feature>
<evidence type="ECO:0000256" key="5">
    <source>
        <dbReference type="ARBA" id="ARBA00022989"/>
    </source>
</evidence>
<dbReference type="PANTHER" id="PTHR30576:SF0">
    <property type="entry name" value="UNDECAPRENYL-PHOSPHATE N-ACETYLGALACTOSAMINYL 1-PHOSPHATE TRANSFERASE-RELATED"/>
    <property type="match status" value="1"/>
</dbReference>
<dbReference type="InterPro" id="IPR003362">
    <property type="entry name" value="Bact_transf"/>
</dbReference>
<evidence type="ECO:0000256" key="1">
    <source>
        <dbReference type="ARBA" id="ARBA00004141"/>
    </source>
</evidence>
<evidence type="ECO:0000256" key="2">
    <source>
        <dbReference type="ARBA" id="ARBA00006464"/>
    </source>
</evidence>
<comment type="subcellular location">
    <subcellularLocation>
        <location evidence="1">Membrane</location>
        <topology evidence="1">Multi-pass membrane protein</topology>
    </subcellularLocation>
</comment>
<feature type="transmembrane region" description="Helical" evidence="7">
    <location>
        <begin position="21"/>
        <end position="39"/>
    </location>
</feature>
<evidence type="ECO:0000256" key="7">
    <source>
        <dbReference type="SAM" id="Phobius"/>
    </source>
</evidence>
<dbReference type="NCBIfam" id="TIGR03023">
    <property type="entry name" value="WcaJ_sugtrans"/>
    <property type="match status" value="1"/>
</dbReference>
<evidence type="ECO:0000313" key="9">
    <source>
        <dbReference type="EMBL" id="ANY89391.1"/>
    </source>
</evidence>
<dbReference type="RefSeq" id="WP_070093584.1">
    <property type="nucleotide sequence ID" value="NZ_CP016634.1"/>
</dbReference>
<feature type="domain" description="Bacterial sugar transferase" evidence="8">
    <location>
        <begin position="283"/>
        <end position="466"/>
    </location>
</feature>